<dbReference type="InterPro" id="IPR036890">
    <property type="entry name" value="HATPase_C_sf"/>
</dbReference>
<dbReference type="OrthoDB" id="9813438at2"/>
<keyword evidence="1" id="KW-0067">ATP-binding</keyword>
<keyword evidence="2" id="KW-1185">Reference proteome</keyword>
<sequence length="499" mass="56160">MATDDLKAVLRRERVPPRASLLIESMRDIGYSLQTAVSDVIDNSITAGARNIELLADTTSDVPAIGLIDDGSGMSESELLEAMRPGTRSPLEDRPDHDLGRFGLGLKTASFSQCRRLTVVTRKAGITSCAAWDLDTVAETDEWYVEFPDSTAGTPWADRLQQDGTLVVWEKLDRLVDPRNEADRRNLVRQIDETASHLELVFHRFLAGEPGLKRVSIFLNGRRLKPFDPFHSRHLATTFGDEEVFRLGDGEIRIQPVTLPHHKKVTADEWNRYAGPEGYIKNQGFYLYREKRLIIHGTWFNLARQSELTKLSRVRIDMPNGMDAEWKIDVKKASAQPPAPVRDRLRRIIEVIGAGSRRAYTSRGRKLVSDNRLPVWTRSQDKNQISYGLNPDHPAFSHFSNTLGDEQKREFARLLDLIASTIPIDTFFADVSSHPESVSTRMLDEEAFAGLVTQTYLTLKSGDLSDDDVRLMMSSAEPFRSNWKAAEEAISVLARGNEG</sequence>
<dbReference type="EMBL" id="QCYH01000001">
    <property type="protein sequence ID" value="PVA11430.1"/>
    <property type="molecule type" value="Genomic_DNA"/>
</dbReference>
<dbReference type="Pfam" id="PF13589">
    <property type="entry name" value="HATPase_c_3"/>
    <property type="match status" value="1"/>
</dbReference>
<evidence type="ECO:0000313" key="1">
    <source>
        <dbReference type="EMBL" id="PVA11430.1"/>
    </source>
</evidence>
<name>A0A2T7GAH9_9RHOB</name>
<gene>
    <name evidence="1" type="ORF">DC366_00100</name>
</gene>
<dbReference type="GO" id="GO:0005524">
    <property type="term" value="F:ATP binding"/>
    <property type="evidence" value="ECO:0007669"/>
    <property type="project" value="UniProtKB-KW"/>
</dbReference>
<organism evidence="1 2">
    <name type="scientific">Pelagivirga sediminicola</name>
    <dbReference type="NCBI Taxonomy" id="2170575"/>
    <lineage>
        <taxon>Bacteria</taxon>
        <taxon>Pseudomonadati</taxon>
        <taxon>Pseudomonadota</taxon>
        <taxon>Alphaproteobacteria</taxon>
        <taxon>Rhodobacterales</taxon>
        <taxon>Paracoccaceae</taxon>
        <taxon>Pelagivirga</taxon>
    </lineage>
</organism>
<accession>A0A2T7GAH9</accession>
<evidence type="ECO:0000313" key="2">
    <source>
        <dbReference type="Proteomes" id="UP000244446"/>
    </source>
</evidence>
<protein>
    <submittedName>
        <fullName evidence="1">ATP-binding protein</fullName>
    </submittedName>
</protein>
<keyword evidence="1" id="KW-0547">Nucleotide-binding</keyword>
<dbReference type="RefSeq" id="WP_108690175.1">
    <property type="nucleotide sequence ID" value="NZ_QCYH01000001.1"/>
</dbReference>
<dbReference type="Gene3D" id="3.30.565.10">
    <property type="entry name" value="Histidine kinase-like ATPase, C-terminal domain"/>
    <property type="match status" value="1"/>
</dbReference>
<reference evidence="1 2" key="1">
    <citation type="submission" date="2018-04" db="EMBL/GenBank/DDBJ databases">
        <title>Pelagivirga bohaiensis gen. nov., sp. nov., a bacterium isolated from the Bohai Sea.</title>
        <authorList>
            <person name="Ji X."/>
        </authorList>
    </citation>
    <scope>NUCLEOTIDE SEQUENCE [LARGE SCALE GENOMIC DNA]</scope>
    <source>
        <strain evidence="1 2">BH-SD19</strain>
    </source>
</reference>
<comment type="caution">
    <text evidence="1">The sequence shown here is derived from an EMBL/GenBank/DDBJ whole genome shotgun (WGS) entry which is preliminary data.</text>
</comment>
<dbReference type="SUPFAM" id="SSF55874">
    <property type="entry name" value="ATPase domain of HSP90 chaperone/DNA topoisomerase II/histidine kinase"/>
    <property type="match status" value="1"/>
</dbReference>
<proteinExistence type="predicted"/>
<dbReference type="Proteomes" id="UP000244446">
    <property type="component" value="Unassembled WGS sequence"/>
</dbReference>
<dbReference type="AlphaFoldDB" id="A0A2T7GAH9"/>